<dbReference type="Pfam" id="PF10523">
    <property type="entry name" value="BEN"/>
    <property type="match status" value="1"/>
</dbReference>
<protein>
    <recommendedName>
        <fullName evidence="2">BEN domain-containing protein</fullName>
    </recommendedName>
</protein>
<gene>
    <name evidence="3" type="ORF">AWC38_SpisGene20299</name>
</gene>
<comment type="caution">
    <text evidence="3">The sequence shown here is derived from an EMBL/GenBank/DDBJ whole genome shotgun (WGS) entry which is preliminary data.</text>
</comment>
<dbReference type="SMART" id="SM01025">
    <property type="entry name" value="BEN"/>
    <property type="match status" value="1"/>
</dbReference>
<reference evidence="4" key="1">
    <citation type="journal article" date="2017" name="bioRxiv">
        <title>Comparative analysis of the genomes of Stylophora pistillata and Acropora digitifera provides evidence for extensive differences between species of corals.</title>
        <authorList>
            <person name="Voolstra C.R."/>
            <person name="Li Y."/>
            <person name="Liew Y.J."/>
            <person name="Baumgarten S."/>
            <person name="Zoccola D."/>
            <person name="Flot J.-F."/>
            <person name="Tambutte S."/>
            <person name="Allemand D."/>
            <person name="Aranda M."/>
        </authorList>
    </citation>
    <scope>NUCLEOTIDE SEQUENCE [LARGE SCALE GENOMIC DNA]</scope>
</reference>
<feature type="compositionally biased region" description="Polar residues" evidence="1">
    <location>
        <begin position="231"/>
        <end position="246"/>
    </location>
</feature>
<sequence>MWESDGNQELKDKNTERTVSGKLREKTRKGRPRKSFTKATATQKQSALQSAPVQESLSQQTPSQTLQSVLQPTTTILQPIETTSEPLHTLPQLAQLVQKLYPLPEEHETVKTMPQLPTTQPSQTSMQLQGAVPQSQQTVSQSSQMVMQSQITKSQPVKIAMPPLNTIPQLSHTVSHPSQTVLQPTQSLLQPPQSLLQASRASLQPPQTLFQLPPTVLQVAPQPLQTVFPAPNNTLRPPQLAGQQPPHSGPLEGSPSLASLAQFTLPPNLFPSPFLNSTIQAPLQPSVLSSLTGPHSSTVNLLSTLQDDRLGLILPVLVRMEHKIDQIMAIIGAKYSLGINGLQPENKLNPNLIDNQCKSDIAENQSNFVTIGNGSIESNTESNSTTASMANQLNTDKMINNSNIPSLGKQKECFTKEDPAVSVPIKSQSTERQSTASTLNSTRPNANFTETHPGDRAMEIGDADIAMESISAEASTLTSSSNVTNLHPGSSTVQGRLIQRKMAKITELTLPENSNFPVSRDDIIAMQAKSTSTMNFAVRLMRELFTLEELDGKNISGARGKDRVDPNRVEIIKEIVFQVYRTLPSDRDMVWRCCRKAMDSFMRRMKRERALKSKTTSAATI</sequence>
<feature type="region of interest" description="Disordered" evidence="1">
    <location>
        <begin position="1"/>
        <end position="66"/>
    </location>
</feature>
<dbReference type="GO" id="GO:0000792">
    <property type="term" value="C:heterochromatin"/>
    <property type="evidence" value="ECO:0007669"/>
    <property type="project" value="InterPro"/>
</dbReference>
<evidence type="ECO:0000259" key="2">
    <source>
        <dbReference type="PROSITE" id="PS51457"/>
    </source>
</evidence>
<evidence type="ECO:0000256" key="1">
    <source>
        <dbReference type="SAM" id="MobiDB-lite"/>
    </source>
</evidence>
<feature type="compositionally biased region" description="Polar residues" evidence="1">
    <location>
        <begin position="425"/>
        <end position="450"/>
    </location>
</feature>
<feature type="compositionally biased region" description="Polar residues" evidence="1">
    <location>
        <begin position="37"/>
        <end position="53"/>
    </location>
</feature>
<feature type="region of interest" description="Disordered" evidence="1">
    <location>
        <begin position="230"/>
        <end position="257"/>
    </location>
</feature>
<dbReference type="PANTHER" id="PTHR28665:SF1">
    <property type="entry name" value="BEN DOMAIN-CONTAINING PROTEIN 3"/>
    <property type="match status" value="1"/>
</dbReference>
<feature type="region of interest" description="Disordered" evidence="1">
    <location>
        <begin position="421"/>
        <end position="454"/>
    </location>
</feature>
<organism evidence="3 4">
    <name type="scientific">Stylophora pistillata</name>
    <name type="common">Smooth cauliflower coral</name>
    <dbReference type="NCBI Taxonomy" id="50429"/>
    <lineage>
        <taxon>Eukaryota</taxon>
        <taxon>Metazoa</taxon>
        <taxon>Cnidaria</taxon>
        <taxon>Anthozoa</taxon>
        <taxon>Hexacorallia</taxon>
        <taxon>Scleractinia</taxon>
        <taxon>Astrocoeniina</taxon>
        <taxon>Pocilloporidae</taxon>
        <taxon>Stylophora</taxon>
    </lineage>
</organism>
<feature type="domain" description="BEN" evidence="2">
    <location>
        <begin position="513"/>
        <end position="609"/>
    </location>
</feature>
<name>A0A2B4RGV7_STYPI</name>
<feature type="compositionally biased region" description="Basic residues" evidence="1">
    <location>
        <begin position="25"/>
        <end position="36"/>
    </location>
</feature>
<dbReference type="InterPro" id="IPR033583">
    <property type="entry name" value="BEND3"/>
</dbReference>
<accession>A0A2B4RGV7</accession>
<dbReference type="EMBL" id="LSMT01000645">
    <property type="protein sequence ID" value="PFX15482.1"/>
    <property type="molecule type" value="Genomic_DNA"/>
</dbReference>
<dbReference type="AlphaFoldDB" id="A0A2B4RGV7"/>
<dbReference type="GO" id="GO:0000183">
    <property type="term" value="P:rDNA heterochromatin formation"/>
    <property type="evidence" value="ECO:0007669"/>
    <property type="project" value="InterPro"/>
</dbReference>
<feature type="compositionally biased region" description="Low complexity" evidence="1">
    <location>
        <begin position="54"/>
        <end position="66"/>
    </location>
</feature>
<keyword evidence="4" id="KW-1185">Reference proteome</keyword>
<proteinExistence type="predicted"/>
<evidence type="ECO:0000313" key="3">
    <source>
        <dbReference type="EMBL" id="PFX15482.1"/>
    </source>
</evidence>
<dbReference type="GO" id="GO:0003677">
    <property type="term" value="F:DNA binding"/>
    <property type="evidence" value="ECO:0007669"/>
    <property type="project" value="InterPro"/>
</dbReference>
<dbReference type="PROSITE" id="PS51457">
    <property type="entry name" value="BEN"/>
    <property type="match status" value="1"/>
</dbReference>
<dbReference type="PANTHER" id="PTHR28665">
    <property type="entry name" value="BEN DOMAIN-CONTAINING PROTEIN 3"/>
    <property type="match status" value="1"/>
</dbReference>
<evidence type="ECO:0000313" key="4">
    <source>
        <dbReference type="Proteomes" id="UP000225706"/>
    </source>
</evidence>
<dbReference type="InterPro" id="IPR018379">
    <property type="entry name" value="BEN_domain"/>
</dbReference>
<dbReference type="Proteomes" id="UP000225706">
    <property type="component" value="Unassembled WGS sequence"/>
</dbReference>
<dbReference type="OrthoDB" id="5976767at2759"/>